<accession>A0A2J8AJZ3</accession>
<comment type="caution">
    <text evidence="3">The sequence shown here is derived from an EMBL/GenBank/DDBJ whole genome shotgun (WGS) entry which is preliminary data.</text>
</comment>
<evidence type="ECO:0000313" key="4">
    <source>
        <dbReference type="Proteomes" id="UP000236333"/>
    </source>
</evidence>
<keyword evidence="2" id="KW-0472">Membrane</keyword>
<reference evidence="3 4" key="1">
    <citation type="journal article" date="2017" name="Mol. Biol. Evol.">
        <title>The 4-celled Tetrabaena socialis nuclear genome reveals the essential components for genetic control of cell number at the origin of multicellularity in the volvocine lineage.</title>
        <authorList>
            <person name="Featherston J."/>
            <person name="Arakaki Y."/>
            <person name="Hanschen E.R."/>
            <person name="Ferris P.J."/>
            <person name="Michod R.E."/>
            <person name="Olson B.J.S.C."/>
            <person name="Nozaki H."/>
            <person name="Durand P.M."/>
        </authorList>
    </citation>
    <scope>NUCLEOTIDE SEQUENCE [LARGE SCALE GENOMIC DNA]</scope>
    <source>
        <strain evidence="3 4">NIES-571</strain>
    </source>
</reference>
<gene>
    <name evidence="3" type="ORF">TSOC_000171</name>
</gene>
<evidence type="ECO:0000313" key="3">
    <source>
        <dbReference type="EMBL" id="PNH12844.1"/>
    </source>
</evidence>
<feature type="region of interest" description="Disordered" evidence="1">
    <location>
        <begin position="233"/>
        <end position="259"/>
    </location>
</feature>
<keyword evidence="4" id="KW-1185">Reference proteome</keyword>
<dbReference type="AlphaFoldDB" id="A0A2J8AJZ3"/>
<organism evidence="3 4">
    <name type="scientific">Tetrabaena socialis</name>
    <dbReference type="NCBI Taxonomy" id="47790"/>
    <lineage>
        <taxon>Eukaryota</taxon>
        <taxon>Viridiplantae</taxon>
        <taxon>Chlorophyta</taxon>
        <taxon>core chlorophytes</taxon>
        <taxon>Chlorophyceae</taxon>
        <taxon>CS clade</taxon>
        <taxon>Chlamydomonadales</taxon>
        <taxon>Tetrabaenaceae</taxon>
        <taxon>Tetrabaena</taxon>
    </lineage>
</organism>
<evidence type="ECO:0000256" key="1">
    <source>
        <dbReference type="SAM" id="MobiDB-lite"/>
    </source>
</evidence>
<evidence type="ECO:0000256" key="2">
    <source>
        <dbReference type="SAM" id="Phobius"/>
    </source>
</evidence>
<keyword evidence="2" id="KW-0812">Transmembrane</keyword>
<name>A0A2J8AJZ3_9CHLO</name>
<feature type="transmembrane region" description="Helical" evidence="2">
    <location>
        <begin position="96"/>
        <end position="117"/>
    </location>
</feature>
<dbReference type="OrthoDB" id="10595158at2759"/>
<dbReference type="EMBL" id="PGGS01000003">
    <property type="protein sequence ID" value="PNH12844.1"/>
    <property type="molecule type" value="Genomic_DNA"/>
</dbReference>
<dbReference type="Proteomes" id="UP000236333">
    <property type="component" value="Unassembled WGS sequence"/>
</dbReference>
<keyword evidence="2" id="KW-1133">Transmembrane helix</keyword>
<sequence>MQAPRMSGPSASAMMVQRKRPQQPDAAACGVKKVKAELAPSLPALAHGGLAGWTYPTVLPPTMPIGMPFGGMASPMFSPACNPFFPFMGMGMFPPFWMPTAAMAATLPAAMAASVALSAGTSTMPAMGTVPTSVPCAMWPGMMPCAMAMAGASAAPSVSGVAVFPTTSCTSSEPTAVGFTSPASPSLAAASPVSVCNASSEHQPEDDEFVNFIDSFLSGGDSECAEGMAVFQKAGPASSGSNSSEDTTDEEPCLTRSDSLMNLLGEDFDLRQ</sequence>
<protein>
    <submittedName>
        <fullName evidence="3">Uncharacterized protein</fullName>
    </submittedName>
</protein>
<feature type="region of interest" description="Disordered" evidence="1">
    <location>
        <begin position="1"/>
        <end position="26"/>
    </location>
</feature>
<proteinExistence type="predicted"/>